<protein>
    <recommendedName>
        <fullName evidence="3">NADH dehydrogenase (Ubiquinone) complex I, assembly factor 6</fullName>
    </recommendedName>
</protein>
<evidence type="ECO:0000313" key="1">
    <source>
        <dbReference type="EMBL" id="KAJ8954391.1"/>
    </source>
</evidence>
<keyword evidence="2" id="KW-1185">Reference proteome</keyword>
<evidence type="ECO:0000313" key="2">
    <source>
        <dbReference type="Proteomes" id="UP001162162"/>
    </source>
</evidence>
<comment type="caution">
    <text evidence="1">The sequence shown here is derived from an EMBL/GenBank/DDBJ whole genome shotgun (WGS) entry which is preliminary data.</text>
</comment>
<gene>
    <name evidence="1" type="ORF">NQ318_011064</name>
</gene>
<name>A0AAV8YR36_9CUCU</name>
<dbReference type="InterPro" id="IPR008949">
    <property type="entry name" value="Isoprenoid_synthase_dom_sf"/>
</dbReference>
<proteinExistence type="predicted"/>
<dbReference type="EMBL" id="JAPWTK010000048">
    <property type="protein sequence ID" value="KAJ8954391.1"/>
    <property type="molecule type" value="Genomic_DNA"/>
</dbReference>
<dbReference type="Pfam" id="PF00494">
    <property type="entry name" value="SQS_PSY"/>
    <property type="match status" value="1"/>
</dbReference>
<dbReference type="Proteomes" id="UP001162162">
    <property type="component" value="Unassembled WGS sequence"/>
</dbReference>
<dbReference type="AlphaFoldDB" id="A0AAV8YR36"/>
<sequence>MYRVIITGKKYISRSVSTKPAREKNKSSSEYCLELVKTCDYENFICTLLLQNATRSSAFAVRSFNVEVARVAEQVSQETIGLMRFKFWEDALESCYSKDLKAVPKHPVALELSKAVKGHSLSKRYLNNLIAARKENIVPKDFVSLEDMEKYAERTVSNVLYLILEGCGVKNVKADHAASHLGKAQGIVQLLRQISHFLI</sequence>
<dbReference type="Gene3D" id="1.10.600.10">
    <property type="entry name" value="Farnesyl Diphosphate Synthase"/>
    <property type="match status" value="1"/>
</dbReference>
<reference evidence="1" key="1">
    <citation type="journal article" date="2023" name="Insect Mol. Biol.">
        <title>Genome sequencing provides insights into the evolution of gene families encoding plant cell wall-degrading enzymes in longhorned beetles.</title>
        <authorList>
            <person name="Shin N.R."/>
            <person name="Okamura Y."/>
            <person name="Kirsch R."/>
            <person name="Pauchet Y."/>
        </authorList>
    </citation>
    <scope>NUCLEOTIDE SEQUENCE</scope>
    <source>
        <strain evidence="1">AMC_N1</strain>
    </source>
</reference>
<accession>A0AAV8YR36</accession>
<organism evidence="1 2">
    <name type="scientific">Aromia moschata</name>
    <dbReference type="NCBI Taxonomy" id="1265417"/>
    <lineage>
        <taxon>Eukaryota</taxon>
        <taxon>Metazoa</taxon>
        <taxon>Ecdysozoa</taxon>
        <taxon>Arthropoda</taxon>
        <taxon>Hexapoda</taxon>
        <taxon>Insecta</taxon>
        <taxon>Pterygota</taxon>
        <taxon>Neoptera</taxon>
        <taxon>Endopterygota</taxon>
        <taxon>Coleoptera</taxon>
        <taxon>Polyphaga</taxon>
        <taxon>Cucujiformia</taxon>
        <taxon>Chrysomeloidea</taxon>
        <taxon>Cerambycidae</taxon>
        <taxon>Cerambycinae</taxon>
        <taxon>Callichromatini</taxon>
        <taxon>Aromia</taxon>
    </lineage>
</organism>
<dbReference type="SUPFAM" id="SSF48576">
    <property type="entry name" value="Terpenoid synthases"/>
    <property type="match status" value="1"/>
</dbReference>
<dbReference type="InterPro" id="IPR002060">
    <property type="entry name" value="Squ/phyt_synthse"/>
</dbReference>
<evidence type="ECO:0008006" key="3">
    <source>
        <dbReference type="Google" id="ProtNLM"/>
    </source>
</evidence>